<dbReference type="PANTHER" id="PTHR11061:SF30">
    <property type="entry name" value="TRNA (URACIL(54)-C(5))-METHYLTRANSFERASE"/>
    <property type="match status" value="1"/>
</dbReference>
<feature type="active site" evidence="5">
    <location>
        <position position="556"/>
    </location>
</feature>
<dbReference type="InterPro" id="IPR030391">
    <property type="entry name" value="MeTrfase_TrmA_CS"/>
</dbReference>
<dbReference type="Pfam" id="PF05958">
    <property type="entry name" value="tRNA_U5-meth_tr"/>
    <property type="match status" value="1"/>
</dbReference>
<evidence type="ECO:0000256" key="3">
    <source>
        <dbReference type="ARBA" id="ARBA00022691"/>
    </source>
</evidence>
<dbReference type="FunFam" id="2.40.50.140:FF:000201">
    <property type="entry name" value="TRM2p tRNA methyltransferase"/>
    <property type="match status" value="1"/>
</dbReference>
<dbReference type="PANTHER" id="PTHR11061">
    <property type="entry name" value="RNA M5U METHYLTRANSFERASE"/>
    <property type="match status" value="1"/>
</dbReference>
<dbReference type="PROSITE" id="PS51622">
    <property type="entry name" value="SAM_MT_RNA_M5U_2"/>
    <property type="match status" value="1"/>
</dbReference>
<dbReference type="GO" id="GO:0030697">
    <property type="term" value="F:tRNA (uracil(54)-C5)-methyltransferase activity, S-adenosyl methionine-dependent"/>
    <property type="evidence" value="ECO:0007669"/>
    <property type="project" value="InterPro"/>
</dbReference>
<dbReference type="GO" id="GO:0008033">
    <property type="term" value="P:tRNA processing"/>
    <property type="evidence" value="ECO:0007669"/>
    <property type="project" value="InterPro"/>
</dbReference>
<dbReference type="Gene3D" id="3.40.50.150">
    <property type="entry name" value="Vaccinia Virus protein VP39"/>
    <property type="match status" value="2"/>
</dbReference>
<keyword evidence="1 4" id="KW-0489">Methyltransferase</keyword>
<evidence type="ECO:0000313" key="7">
    <source>
        <dbReference type="EMBL" id="TYJ51812.1"/>
    </source>
</evidence>
<dbReference type="Gene3D" id="2.40.50.140">
    <property type="entry name" value="Nucleic acid-binding proteins"/>
    <property type="match status" value="1"/>
</dbReference>
<dbReference type="GO" id="GO:0032259">
    <property type="term" value="P:methylation"/>
    <property type="evidence" value="ECO:0007669"/>
    <property type="project" value="UniProtKB-KW"/>
</dbReference>
<dbReference type="InterPro" id="IPR030390">
    <property type="entry name" value="MeTrfase_TrmA_AS"/>
</dbReference>
<dbReference type="PROSITE" id="PS01230">
    <property type="entry name" value="TRMA_1"/>
    <property type="match status" value="1"/>
</dbReference>
<dbReference type="GO" id="GO:0009451">
    <property type="term" value="P:RNA modification"/>
    <property type="evidence" value="ECO:0007669"/>
    <property type="project" value="UniProtKB-ARBA"/>
</dbReference>
<sequence length="619" mass="68446">MTTTLSPSRSPPPKRLKTQQTKELLDVTEAPVNALFVPPTEIDIDAAPTPTPAPAKGKKPKHNRPPRPPKVQTRKERRRRPLPEAFSPADVLWHDIKDFLGEDYVQGVIGRGEHEEWEAPEELGPWEIVEVRAGGWTRGGESISLYTSPSTSQKWAIITPFAHPGDLIRVKIHRHDRLHCLADLVEILEYSSEFRGGEGDRRVNPEGGCKYFGECGGCQLQPLPYSLQLKHKLQTVSLAYTRFSTLPPSLVPTILPTIGSPKQWGYRTKITPHFDAPPRWARNRLDKAKDGGEAEFAMVEQEVAQEITCSVGFERKGKPGVLDIEECPIATPVLNAQMALSRPVIKSTITSYKKGATILLRDALAPPDPLPTAEHPWDAEKQVETEADHVAVTDHKQQVYERVGPWLFSFTAGSFFQNNNSILIPLTTYVQEAIFPPPSSPYYSPSTPLPTHLVDTYCGSGLFGITLSPKFERVAGVEISPMSIEAAKVNADMNGLREKTKWLCGKAEDIFGGLAEQGFAGGHSCVVVDPPRKGCDAPFLQQLLTFRPLTIVYVSCNVHTQARDVGYLVHESNKLGALKEAGEGEGEGWKYVLESLRGFDLFPQTAHVESVAVLRLTKQ</sequence>
<dbReference type="CDD" id="cd02440">
    <property type="entry name" value="AdoMet_MTases"/>
    <property type="match status" value="1"/>
</dbReference>
<dbReference type="PROSITE" id="PS01231">
    <property type="entry name" value="TRMA_2"/>
    <property type="match status" value="1"/>
</dbReference>
<evidence type="ECO:0000256" key="1">
    <source>
        <dbReference type="ARBA" id="ARBA00022603"/>
    </source>
</evidence>
<dbReference type="InterPro" id="IPR010280">
    <property type="entry name" value="U5_MeTrfase_fam"/>
</dbReference>
<feature type="active site" description="Nucleophile" evidence="4">
    <location>
        <position position="556"/>
    </location>
</feature>
<evidence type="ECO:0000256" key="2">
    <source>
        <dbReference type="ARBA" id="ARBA00022679"/>
    </source>
</evidence>
<dbReference type="InterPro" id="IPR029063">
    <property type="entry name" value="SAM-dependent_MTases_sf"/>
</dbReference>
<protein>
    <recommendedName>
        <fullName evidence="9">TRAM domain-containing protein</fullName>
    </recommendedName>
</protein>
<dbReference type="EMBL" id="NIDF01000184">
    <property type="protein sequence ID" value="TYJ51812.1"/>
    <property type="molecule type" value="Genomic_DNA"/>
</dbReference>
<comment type="caution">
    <text evidence="7">The sequence shown here is derived from an EMBL/GenBank/DDBJ whole genome shotgun (WGS) entry which is preliminary data.</text>
</comment>
<feature type="binding site" evidence="4">
    <location>
        <position position="529"/>
    </location>
    <ligand>
        <name>S-adenosyl-L-methionine</name>
        <dbReference type="ChEBI" id="CHEBI:59789"/>
    </ligand>
</feature>
<reference evidence="7 8" key="1">
    <citation type="submission" date="2017-05" db="EMBL/GenBank/DDBJ databases">
        <title>The Genome Sequence of Tsuchiyaea wingfieldii DSM 27421.</title>
        <authorList>
            <person name="Cuomo C."/>
            <person name="Passer A."/>
            <person name="Billmyre B."/>
            <person name="Heitman J."/>
        </authorList>
    </citation>
    <scope>NUCLEOTIDE SEQUENCE [LARGE SCALE GENOMIC DNA]</scope>
    <source>
        <strain evidence="7 8">DSM 27421</strain>
    </source>
</reference>
<evidence type="ECO:0008006" key="9">
    <source>
        <dbReference type="Google" id="ProtNLM"/>
    </source>
</evidence>
<keyword evidence="8" id="KW-1185">Reference proteome</keyword>
<organism evidence="7 8">
    <name type="scientific">Cryptococcus floricola</name>
    <dbReference type="NCBI Taxonomy" id="2591691"/>
    <lineage>
        <taxon>Eukaryota</taxon>
        <taxon>Fungi</taxon>
        <taxon>Dikarya</taxon>
        <taxon>Basidiomycota</taxon>
        <taxon>Agaricomycotina</taxon>
        <taxon>Tremellomycetes</taxon>
        <taxon>Tremellales</taxon>
        <taxon>Cryptococcaceae</taxon>
        <taxon>Cryptococcus</taxon>
    </lineage>
</organism>
<keyword evidence="2 4" id="KW-0808">Transferase</keyword>
<dbReference type="AlphaFoldDB" id="A0A5D3AM04"/>
<dbReference type="InterPro" id="IPR012340">
    <property type="entry name" value="NA-bd_OB-fold"/>
</dbReference>
<accession>A0A5D3AM04</accession>
<feature type="binding site" evidence="4">
    <location>
        <position position="478"/>
    </location>
    <ligand>
        <name>S-adenosyl-L-methionine</name>
        <dbReference type="ChEBI" id="CHEBI:59789"/>
    </ligand>
</feature>
<evidence type="ECO:0000313" key="8">
    <source>
        <dbReference type="Proteomes" id="UP000322245"/>
    </source>
</evidence>
<proteinExistence type="inferred from homology"/>
<keyword evidence="3 4" id="KW-0949">S-adenosyl-L-methionine</keyword>
<dbReference type="InterPro" id="IPR025795">
    <property type="entry name" value="tRNA_(uracil-5-)_MeTrfase"/>
</dbReference>
<dbReference type="PROSITE" id="PS51687">
    <property type="entry name" value="SAM_MT_RNA_M5U"/>
    <property type="match status" value="1"/>
</dbReference>
<feature type="binding site" evidence="4">
    <location>
        <position position="417"/>
    </location>
    <ligand>
        <name>S-adenosyl-L-methionine</name>
        <dbReference type="ChEBI" id="CHEBI:59789"/>
    </ligand>
</feature>
<feature type="binding site" evidence="4">
    <location>
        <position position="457"/>
    </location>
    <ligand>
        <name>S-adenosyl-L-methionine</name>
        <dbReference type="ChEBI" id="CHEBI:59789"/>
    </ligand>
</feature>
<name>A0A5D3AM04_9TREE</name>
<comment type="similarity">
    <text evidence="4">Belongs to the class I-like SAM-binding methyltransferase superfamily. RNA M5U methyltransferase family.</text>
</comment>
<feature type="compositionally biased region" description="Basic residues" evidence="6">
    <location>
        <begin position="56"/>
        <end position="67"/>
    </location>
</feature>
<dbReference type="SUPFAM" id="SSF53335">
    <property type="entry name" value="S-adenosyl-L-methionine-dependent methyltransferases"/>
    <property type="match status" value="1"/>
</dbReference>
<feature type="region of interest" description="Disordered" evidence="6">
    <location>
        <begin position="1"/>
        <end position="83"/>
    </location>
</feature>
<dbReference type="Proteomes" id="UP000322245">
    <property type="component" value="Unassembled WGS sequence"/>
</dbReference>
<gene>
    <name evidence="7" type="ORF">B9479_007607</name>
</gene>
<evidence type="ECO:0000256" key="6">
    <source>
        <dbReference type="SAM" id="MobiDB-lite"/>
    </source>
</evidence>
<evidence type="ECO:0000256" key="4">
    <source>
        <dbReference type="PROSITE-ProRule" id="PRU01024"/>
    </source>
</evidence>
<evidence type="ECO:0000256" key="5">
    <source>
        <dbReference type="PROSITE-ProRule" id="PRU10015"/>
    </source>
</evidence>